<dbReference type="PROSITE" id="PS51257">
    <property type="entry name" value="PROKAR_LIPOPROTEIN"/>
    <property type="match status" value="1"/>
</dbReference>
<dbReference type="PANTHER" id="PTHR36842">
    <property type="entry name" value="PROTEIN TOLB HOMOLOG"/>
    <property type="match status" value="1"/>
</dbReference>
<evidence type="ECO:0000313" key="4">
    <source>
        <dbReference type="Proteomes" id="UP000254569"/>
    </source>
</evidence>
<organism evidence="3 4">
    <name type="scientific">Rhodococcus gordoniae</name>
    <dbReference type="NCBI Taxonomy" id="223392"/>
    <lineage>
        <taxon>Bacteria</taxon>
        <taxon>Bacillati</taxon>
        <taxon>Actinomycetota</taxon>
        <taxon>Actinomycetes</taxon>
        <taxon>Mycobacteriales</taxon>
        <taxon>Nocardiaceae</taxon>
        <taxon>Rhodococcus</taxon>
    </lineage>
</organism>
<dbReference type="Proteomes" id="UP000254569">
    <property type="component" value="Unassembled WGS sequence"/>
</dbReference>
<gene>
    <name evidence="3" type="primary">tolB</name>
    <name evidence="3" type="ORF">NCTC13296_04347</name>
</gene>
<name>A0A379PN81_9NOCA</name>
<protein>
    <submittedName>
        <fullName evidence="3">Translocation protein TolB</fullName>
    </submittedName>
</protein>
<accession>A0A379PN81</accession>
<evidence type="ECO:0000313" key="3">
    <source>
        <dbReference type="EMBL" id="SUF09150.1"/>
    </source>
</evidence>
<dbReference type="Pfam" id="PF07676">
    <property type="entry name" value="PD40"/>
    <property type="match status" value="3"/>
</dbReference>
<evidence type="ECO:0000256" key="1">
    <source>
        <dbReference type="ARBA" id="ARBA00009820"/>
    </source>
</evidence>
<feature type="region of interest" description="Disordered" evidence="2">
    <location>
        <begin position="246"/>
        <end position="295"/>
    </location>
</feature>
<dbReference type="PANTHER" id="PTHR36842:SF1">
    <property type="entry name" value="PROTEIN TOLB"/>
    <property type="match status" value="1"/>
</dbReference>
<dbReference type="InterPro" id="IPR011042">
    <property type="entry name" value="6-blade_b-propeller_TolB-like"/>
</dbReference>
<evidence type="ECO:0000256" key="2">
    <source>
        <dbReference type="SAM" id="MobiDB-lite"/>
    </source>
</evidence>
<dbReference type="EMBL" id="UGVI01000002">
    <property type="protein sequence ID" value="SUF09150.1"/>
    <property type="molecule type" value="Genomic_DNA"/>
</dbReference>
<dbReference type="Gene3D" id="2.120.10.30">
    <property type="entry name" value="TolB, C-terminal domain"/>
    <property type="match status" value="2"/>
</dbReference>
<keyword evidence="4" id="KW-1185">Reference proteome</keyword>
<feature type="compositionally biased region" description="Polar residues" evidence="2">
    <location>
        <begin position="282"/>
        <end position="295"/>
    </location>
</feature>
<sequence>MRCFRLPPVLITAALVTVGCADEPSSEPSPVKVAFDDGWGQVFLADADGSALQQITPTTTVDNTDDRYSTYPALSPGGTQLAYTRAGRFIDIVDLDSGQSRTLYEGGYQPVFSPDGTSIAFSSSDGISIMNADGSDVRVIVEQDSAFGAAFSPDGSRVVFATDGHLVEVPVTGGDPTVLLRDQFWNQDPVYSPDGSTLVFVSNRGGNNGSEIYAMPAGGGPITPLTATYAVHPQFTPDGSRILYTRATSPDGTPVTDIATSTRPELASMNPDGTDQRHLTPRSITAQNPSTGGGQ</sequence>
<reference evidence="3 4" key="1">
    <citation type="submission" date="2018-06" db="EMBL/GenBank/DDBJ databases">
        <authorList>
            <consortium name="Pathogen Informatics"/>
            <person name="Doyle S."/>
        </authorList>
    </citation>
    <scope>NUCLEOTIDE SEQUENCE [LARGE SCALE GENOMIC DNA]</scope>
    <source>
        <strain evidence="3 4">NCTC13296</strain>
    </source>
</reference>
<dbReference type="AlphaFoldDB" id="A0A379PN81"/>
<proteinExistence type="inferred from homology"/>
<dbReference type="InterPro" id="IPR011659">
    <property type="entry name" value="WD40"/>
</dbReference>
<comment type="similarity">
    <text evidence="1">Belongs to the TolB family.</text>
</comment>
<dbReference type="SUPFAM" id="SSF82171">
    <property type="entry name" value="DPP6 N-terminal domain-like"/>
    <property type="match status" value="1"/>
</dbReference>